<dbReference type="EMBL" id="JAJTWU010000011">
    <property type="protein sequence ID" value="MCE4557564.1"/>
    <property type="molecule type" value="Genomic_DNA"/>
</dbReference>
<sequence length="326" mass="36493">MATPALWSPFRWLSPAGERARLQVFIFHRVLPQYDPLQPDEPDARRFAEVCAWLARWFHVLPLGEAVQRLRQGSLPAAAACITFDDGYADNHEVAQPLLKAHGLPATCFVSTAYIDGGRMWNDSVIEGVRRLPAGRFTGAELGLPDYDVGDAESRIAMYRDVLKRWKHLDPRRRGELSDELARRCGLDARSTLMLSRPQLRAMRDAGMDIGAHTMTHPILATLPEAEARDEIGGGRELLASWLGEAPSLFAYPNGVPRQDYSLRDVRLAQACGFDAAVSTAHGANLRATDPFQLRRFTPWDTQKMRFAARCALNLVQHDRQPLAKE</sequence>
<name>A0ABS8Y374_9BURK</name>
<evidence type="ECO:0000313" key="4">
    <source>
        <dbReference type="EMBL" id="MCE4557564.1"/>
    </source>
</evidence>
<dbReference type="PROSITE" id="PS51677">
    <property type="entry name" value="NODB"/>
    <property type="match status" value="1"/>
</dbReference>
<organism evidence="4 5">
    <name type="scientific">Pelomonas cellulosilytica</name>
    <dbReference type="NCBI Taxonomy" id="2906762"/>
    <lineage>
        <taxon>Bacteria</taxon>
        <taxon>Pseudomonadati</taxon>
        <taxon>Pseudomonadota</taxon>
        <taxon>Betaproteobacteria</taxon>
        <taxon>Burkholderiales</taxon>
        <taxon>Sphaerotilaceae</taxon>
        <taxon>Roseateles</taxon>
    </lineage>
</organism>
<dbReference type="InterPro" id="IPR011330">
    <property type="entry name" value="Glyco_hydro/deAcase_b/a-brl"/>
</dbReference>
<evidence type="ECO:0000256" key="2">
    <source>
        <dbReference type="ARBA" id="ARBA00022729"/>
    </source>
</evidence>
<dbReference type="PANTHER" id="PTHR34216">
    <property type="match status" value="1"/>
</dbReference>
<evidence type="ECO:0000259" key="3">
    <source>
        <dbReference type="PROSITE" id="PS51677"/>
    </source>
</evidence>
<dbReference type="Gene3D" id="3.20.20.370">
    <property type="entry name" value="Glycoside hydrolase/deacetylase"/>
    <property type="match status" value="1"/>
</dbReference>
<keyword evidence="2" id="KW-0732">Signal</keyword>
<dbReference type="SUPFAM" id="SSF88713">
    <property type="entry name" value="Glycoside hydrolase/deacetylase"/>
    <property type="match status" value="1"/>
</dbReference>
<comment type="caution">
    <text evidence="4">The sequence shown here is derived from an EMBL/GenBank/DDBJ whole genome shotgun (WGS) entry which is preliminary data.</text>
</comment>
<evidence type="ECO:0000256" key="1">
    <source>
        <dbReference type="ARBA" id="ARBA00004613"/>
    </source>
</evidence>
<reference evidence="4 5" key="1">
    <citation type="submission" date="2021-12" db="EMBL/GenBank/DDBJ databases">
        <title>Genome seq of P8.</title>
        <authorList>
            <person name="Seo T."/>
        </authorList>
    </citation>
    <scope>NUCLEOTIDE SEQUENCE [LARGE SCALE GENOMIC DNA]</scope>
    <source>
        <strain evidence="4 5">P8</strain>
    </source>
</reference>
<dbReference type="InterPro" id="IPR051398">
    <property type="entry name" value="Polysacch_Deacetylase"/>
</dbReference>
<dbReference type="Proteomes" id="UP001200741">
    <property type="component" value="Unassembled WGS sequence"/>
</dbReference>
<comment type="subcellular location">
    <subcellularLocation>
        <location evidence="1">Secreted</location>
    </subcellularLocation>
</comment>
<dbReference type="InterPro" id="IPR002509">
    <property type="entry name" value="NODB_dom"/>
</dbReference>
<dbReference type="CDD" id="cd10918">
    <property type="entry name" value="CE4_NodB_like_5s_6s"/>
    <property type="match status" value="1"/>
</dbReference>
<dbReference type="PANTHER" id="PTHR34216:SF3">
    <property type="entry name" value="POLY-BETA-1,6-N-ACETYL-D-GLUCOSAMINE N-DEACETYLASE"/>
    <property type="match status" value="1"/>
</dbReference>
<feature type="domain" description="NodB homology" evidence="3">
    <location>
        <begin position="78"/>
        <end position="326"/>
    </location>
</feature>
<dbReference type="Pfam" id="PF01522">
    <property type="entry name" value="Polysacc_deac_1"/>
    <property type="match status" value="1"/>
</dbReference>
<keyword evidence="5" id="KW-1185">Reference proteome</keyword>
<gene>
    <name evidence="4" type="ORF">LXT13_24535</name>
</gene>
<evidence type="ECO:0000313" key="5">
    <source>
        <dbReference type="Proteomes" id="UP001200741"/>
    </source>
</evidence>
<dbReference type="RefSeq" id="WP_233374946.1">
    <property type="nucleotide sequence ID" value="NZ_JAJTWU010000011.1"/>
</dbReference>
<proteinExistence type="predicted"/>
<protein>
    <submittedName>
        <fullName evidence="4">Polysaccharide deacetylase family protein</fullName>
    </submittedName>
</protein>
<accession>A0ABS8Y374</accession>